<sequence length="286" mass="31547">MSCPDCFRGNTSTGLPIGKEVKIHGIPTYVTGPHADLKPRAIIVFISDVFGWKSTNNRILADRYATKGQFLVYIPDFMNGHAVDSAAMELFDGIVEPSDWFDTIAKKPFRAIKAMGMVLPFFLSCSINSTHPRIVSFIQEIRTSLPPFATDDMKVGGAGFCWGGKHLILLAQDAETSRVDTRPLLDFAFVAHPVMVHVPTDIEAVKVPLSISVGDVDIALKEAQAQQTKKILESKEAGRHEMFIIPGAKHGFSIRGHPNDTTEIEYADQAESQALAWFMKWSKTQG</sequence>
<reference evidence="2 3" key="1">
    <citation type="submission" date="2019-06" db="EMBL/GenBank/DDBJ databases">
        <authorList>
            <person name="Broberg M."/>
        </authorList>
    </citation>
    <scope>NUCLEOTIDE SEQUENCE [LARGE SCALE GENOMIC DNA]</scope>
</reference>
<evidence type="ECO:0000313" key="3">
    <source>
        <dbReference type="Proteomes" id="UP000766486"/>
    </source>
</evidence>
<dbReference type="PANTHER" id="PTHR17630:SF105">
    <property type="entry name" value="DIENELACTONE HYDROLASE FAMILY PROTEIN (AFU_ORTHOLOGUE AFUA_4G08790)"/>
    <property type="match status" value="1"/>
</dbReference>
<evidence type="ECO:0000313" key="2">
    <source>
        <dbReference type="EMBL" id="VUC30190.1"/>
    </source>
</evidence>
<gene>
    <name evidence="2" type="ORF">CLO192961_LOCUS278522</name>
</gene>
<dbReference type="SUPFAM" id="SSF53474">
    <property type="entry name" value="alpha/beta-Hydrolases"/>
    <property type="match status" value="1"/>
</dbReference>
<feature type="domain" description="Dienelactone hydrolase" evidence="1">
    <location>
        <begin position="26"/>
        <end position="282"/>
    </location>
</feature>
<protein>
    <recommendedName>
        <fullName evidence="1">Dienelactone hydrolase domain-containing protein</fullName>
    </recommendedName>
</protein>
<evidence type="ECO:0000259" key="1">
    <source>
        <dbReference type="Pfam" id="PF01738"/>
    </source>
</evidence>
<proteinExistence type="predicted"/>
<dbReference type="Proteomes" id="UP000766486">
    <property type="component" value="Unassembled WGS sequence"/>
</dbReference>
<accession>A0ABY6UG43</accession>
<organism evidence="2 3">
    <name type="scientific">Bionectria ochroleuca</name>
    <name type="common">Gliocladium roseum</name>
    <dbReference type="NCBI Taxonomy" id="29856"/>
    <lineage>
        <taxon>Eukaryota</taxon>
        <taxon>Fungi</taxon>
        <taxon>Dikarya</taxon>
        <taxon>Ascomycota</taxon>
        <taxon>Pezizomycotina</taxon>
        <taxon>Sordariomycetes</taxon>
        <taxon>Hypocreomycetidae</taxon>
        <taxon>Hypocreales</taxon>
        <taxon>Bionectriaceae</taxon>
        <taxon>Clonostachys</taxon>
    </lineage>
</organism>
<dbReference type="Gene3D" id="3.40.50.1820">
    <property type="entry name" value="alpha/beta hydrolase"/>
    <property type="match status" value="1"/>
</dbReference>
<dbReference type="InterPro" id="IPR002925">
    <property type="entry name" value="Dienelactn_hydro"/>
</dbReference>
<name>A0ABY6UG43_BIOOC</name>
<comment type="caution">
    <text evidence="2">The sequence shown here is derived from an EMBL/GenBank/DDBJ whole genome shotgun (WGS) entry which is preliminary data.</text>
</comment>
<dbReference type="PANTHER" id="PTHR17630">
    <property type="entry name" value="DIENELACTONE HYDROLASE"/>
    <property type="match status" value="1"/>
</dbReference>
<dbReference type="Pfam" id="PF01738">
    <property type="entry name" value="DLH"/>
    <property type="match status" value="1"/>
</dbReference>
<dbReference type="EMBL" id="CABFNS010000814">
    <property type="protein sequence ID" value="VUC30190.1"/>
    <property type="molecule type" value="Genomic_DNA"/>
</dbReference>
<keyword evidence="3" id="KW-1185">Reference proteome</keyword>
<dbReference type="InterPro" id="IPR029058">
    <property type="entry name" value="AB_hydrolase_fold"/>
</dbReference>